<feature type="compositionally biased region" description="Polar residues" evidence="1">
    <location>
        <begin position="630"/>
        <end position="652"/>
    </location>
</feature>
<reference evidence="2 3" key="1">
    <citation type="submission" date="2017-04" db="EMBL/GenBank/DDBJ databases">
        <title>Weissella cibaria strain m2 complete genome.</title>
        <authorList>
            <person name="Pan Q."/>
            <person name="Tan M."/>
            <person name="Yao F."/>
            <person name="Su S."/>
        </authorList>
    </citation>
    <scope>NUCLEOTIDE SEQUENCE [LARGE SCALE GENOMIC DNA]</scope>
    <source>
        <strain evidence="2 3">M2</strain>
    </source>
</reference>
<evidence type="ECO:0000313" key="3">
    <source>
        <dbReference type="Proteomes" id="UP000244870"/>
    </source>
</evidence>
<dbReference type="RefSeq" id="WP_108730837.1">
    <property type="nucleotide sequence ID" value="NZ_CP020928.1"/>
</dbReference>
<evidence type="ECO:0008006" key="4">
    <source>
        <dbReference type="Google" id="ProtNLM"/>
    </source>
</evidence>
<feature type="region of interest" description="Disordered" evidence="1">
    <location>
        <begin position="618"/>
        <end position="652"/>
    </location>
</feature>
<gene>
    <name evidence="2" type="ORF">B6254_1905</name>
</gene>
<accession>A0A2S1KTB4</accession>
<evidence type="ECO:0000256" key="1">
    <source>
        <dbReference type="SAM" id="MobiDB-lite"/>
    </source>
</evidence>
<organism evidence="2 3">
    <name type="scientific">Weissella cibaria</name>
    <dbReference type="NCBI Taxonomy" id="137591"/>
    <lineage>
        <taxon>Bacteria</taxon>
        <taxon>Bacillati</taxon>
        <taxon>Bacillota</taxon>
        <taxon>Bacilli</taxon>
        <taxon>Lactobacillales</taxon>
        <taxon>Lactobacillaceae</taxon>
        <taxon>Weissella</taxon>
    </lineage>
</organism>
<proteinExistence type="predicted"/>
<feature type="compositionally biased region" description="Low complexity" evidence="1">
    <location>
        <begin position="618"/>
        <end position="629"/>
    </location>
</feature>
<dbReference type="InterPro" id="IPR032675">
    <property type="entry name" value="LRR_dom_sf"/>
</dbReference>
<dbReference type="SUPFAM" id="SSF52058">
    <property type="entry name" value="L domain-like"/>
    <property type="match status" value="1"/>
</dbReference>
<dbReference type="EMBL" id="CP020928">
    <property type="protein sequence ID" value="AWF96267.1"/>
    <property type="molecule type" value="Genomic_DNA"/>
</dbReference>
<protein>
    <recommendedName>
        <fullName evidence="4">Leucine-rich repeat domain-containing protein</fullName>
    </recommendedName>
</protein>
<sequence length="2061" mass="207890">MRKENTKRIAELATVALLSTVGSSTISQTLPLILMIQSAIVSADATVPAQTDRLVANLPAAVVAAFVNSPVNAAKNDGAKTLAEAMGLSSADAIQKVTYADLAKLTALDLSTVSNNFLNMKDASGKTVSVDNVSFWESSNGMFAGSVAQKMFQAAAQAQNLTTLNLNGILAYASSALKAAGYNNTIGGALAGWGGPGTDLFTTVKGTGTKDLSVIWPNLKNVDLSNNNLGSDDYNGWMANGGWKNIEKLTFYMGGNSNVPSWISQPTQALGSGAAAQDTTIPQQLVQTDSVISAKQVVASAAGSSALISAQVAGLNSSQISSVVSSVIKSVLSGSAVQLGVVQSGSDKSLTIATVTGSGATATSSIAVTVNTSNVSVDTNGSVSIGSSSSSTVIDSAASNAASAAVSYAASAKDAAAKAATALQNAGSAATASAATVAASAAADAATAASNAASFAASAAALAATDKSAAATAATAVADANVALTAATAAAKSAKDAVTAKTTSEAQTALKAALANASAAASAAADAAATAASAATLADNAGTASAAADAASAADSAAAAASSAATAANTAVATAQDKASLAGDTTTVAAATNYATAAANAAATAAASAKKAEATATSKATSEAAVASKPSNDTSSSETTPGNGGDVSSSNATDAQSTAIAAYASSAASALSAAQSANQALRDTDDYTKMSNYAATVASAASVVASVTSAANSIASLVTKSDSSLSGTVSDMASELSAVTSTSAAAATYADPSGAAYKILKTYSAAASAGVVSVKSLTSAAQGTSDATTASSYAAKASSVASQVATTKSTAASLLAGVSNAGSGISKAVENITSAQLAVASYAKDAGAVADSLFAKTAGSAATDGDTTSVQMGILKTYSQNASSAALAAQNAYKLTQATSNGSSAASYAKTASSAANAASSAAAALDALLKSIGANPGSVAKQMDTDGASYLVVAQSAATAASSYAASVVATSSAATWESGGLAAIASSAAAAKGSSGPVTVTYKKANTNTTQLLPKGVLPTTTLASWGLPKPFIDAILNQSMTFDGDALSNHIRNNSDGLGEQYTDDNVTFGDLMYISKLDWSDPNHDNGIYDYFKNTQSWQLSIYSPDTWQSASKFNWNNGQQLFASFDAIIMAATTMTSLDMSNWKASEKTPATTSTTEDSNWSSSFGYLNLSQLPNLKQLSVAYDNLGNQLFGGQDFQMFHADQLTTLDISGNIMTQLGGQSGSSRIVTGYPKLVNLNMSNMPIMSTFPPELNNANNDFAKRIQSLQIDHDNFTTLPAWITVAAQNGLIILTATGNNLTSADSKLLQKPSSLEYLDLTGQDNPSTDLNSFFLDNSGTQAIQEYNKIMNDPEMQIWLANDPNGALAQEVAALRKQIEDRAEYQSTLNDYTDLLARAELDPSQQSVTVTVTVTTSVVINGQSYTVKLPYDPDNPYDPNDPAQVAKLQALALSQLKSDHPELADLKTDDLQVASVKTPLTVSDLLDYVDKHKDEASVSSTYFDADGNPTAALQALQSQADSNPKGLASYNQLPAAPKPSEYKTADGSTVPSYYDTQGALLSTVKQATITDATITVAKIQQVQKQLEAAGDTAGAAALQKQVDSVQDVLNNIPVVAGAETDSDFFYIRSLTKQIQTSTDTVTTVATENTLSQLSDTTTKELIKQAVANGSLAADAGSQLIAAGDTSLIDLAKNAVQTAVDGGSISDEMGHKLTDNAKTVQDIRNNIDDQMNTKDSSGKGMLDTTTGNNLLGAVDAAVSQGQNSFTTDTAAAVGNAVASSVANSVAAAAGLDSEATKSLADELASKAVTNADEVTKALTTDTANGGLGGALLNNYGTVNSSASISDAVTKAQSAISSASSAADTASSGQDDTATVAPETGSVSVLQVQAPDNPFATYTSSKMFNTLIPTQETSTQANPNMNVTIFDNRVYRGDLNVTAQLSSPFALTGTINGTLSDAQVVLSKTALDTTKPVSNIFSSDTSTAMGGLLQQNQIAIGTGKATLVATGQVDPKASTSTLNFGNVYLRIPGTNDGTTQLPTPGNYGATITWTVNAGQANGSGNVH</sequence>
<dbReference type="Gene3D" id="3.80.10.10">
    <property type="entry name" value="Ribonuclease Inhibitor"/>
    <property type="match status" value="1"/>
</dbReference>
<dbReference type="Proteomes" id="UP000244870">
    <property type="component" value="Chromosome"/>
</dbReference>
<evidence type="ECO:0000313" key="2">
    <source>
        <dbReference type="EMBL" id="AWF96267.1"/>
    </source>
</evidence>
<name>A0A2S1KTB4_9LACO</name>